<gene>
    <name evidence="2" type="ORF">GE061_011112</name>
</gene>
<evidence type="ECO:0000313" key="2">
    <source>
        <dbReference type="EMBL" id="KAF6213393.1"/>
    </source>
</evidence>
<feature type="region of interest" description="Disordered" evidence="1">
    <location>
        <begin position="404"/>
        <end position="423"/>
    </location>
</feature>
<evidence type="ECO:0000313" key="3">
    <source>
        <dbReference type="Proteomes" id="UP000466442"/>
    </source>
</evidence>
<feature type="compositionally biased region" description="Pro residues" evidence="1">
    <location>
        <begin position="410"/>
        <end position="420"/>
    </location>
</feature>
<feature type="region of interest" description="Disordered" evidence="1">
    <location>
        <begin position="372"/>
        <end position="392"/>
    </location>
</feature>
<organism evidence="2 3">
    <name type="scientific">Apolygus lucorum</name>
    <name type="common">Small green plant bug</name>
    <name type="synonym">Lygocoris lucorum</name>
    <dbReference type="NCBI Taxonomy" id="248454"/>
    <lineage>
        <taxon>Eukaryota</taxon>
        <taxon>Metazoa</taxon>
        <taxon>Ecdysozoa</taxon>
        <taxon>Arthropoda</taxon>
        <taxon>Hexapoda</taxon>
        <taxon>Insecta</taxon>
        <taxon>Pterygota</taxon>
        <taxon>Neoptera</taxon>
        <taxon>Paraneoptera</taxon>
        <taxon>Hemiptera</taxon>
        <taxon>Heteroptera</taxon>
        <taxon>Panheteroptera</taxon>
        <taxon>Cimicomorpha</taxon>
        <taxon>Miridae</taxon>
        <taxon>Mirini</taxon>
        <taxon>Apolygus</taxon>
    </lineage>
</organism>
<dbReference type="Proteomes" id="UP000466442">
    <property type="component" value="Unassembled WGS sequence"/>
</dbReference>
<proteinExistence type="predicted"/>
<protein>
    <submittedName>
        <fullName evidence="2">Uncharacterized protein</fullName>
    </submittedName>
</protein>
<comment type="caution">
    <text evidence="2">The sequence shown here is derived from an EMBL/GenBank/DDBJ whole genome shotgun (WGS) entry which is preliminary data.</text>
</comment>
<accession>A0A8S9XWT7</accession>
<name>A0A8S9XWT7_APOLU</name>
<evidence type="ECO:0000256" key="1">
    <source>
        <dbReference type="SAM" id="MobiDB-lite"/>
    </source>
</evidence>
<keyword evidence="3" id="KW-1185">Reference proteome</keyword>
<dbReference type="OrthoDB" id="1890790at2759"/>
<reference evidence="2" key="1">
    <citation type="journal article" date="2021" name="Mol. Ecol. Resour.">
        <title>Apolygus lucorum genome provides insights into omnivorousness and mesophyll feeding.</title>
        <authorList>
            <person name="Liu Y."/>
            <person name="Liu H."/>
            <person name="Wang H."/>
            <person name="Huang T."/>
            <person name="Liu B."/>
            <person name="Yang B."/>
            <person name="Yin L."/>
            <person name="Li B."/>
            <person name="Zhang Y."/>
            <person name="Zhang S."/>
            <person name="Jiang F."/>
            <person name="Zhang X."/>
            <person name="Ren Y."/>
            <person name="Wang B."/>
            <person name="Wang S."/>
            <person name="Lu Y."/>
            <person name="Wu K."/>
            <person name="Fan W."/>
            <person name="Wang G."/>
        </authorList>
    </citation>
    <scope>NUCLEOTIDE SEQUENCE</scope>
    <source>
        <strain evidence="2">12Hb</strain>
    </source>
</reference>
<sequence length="617" mass="68741">MSEEVGQYLLAWGMHQKTIDLLIAAGLESVADIVHATPSIVVNLDGIPPLQALIYKKKWQESFGEESVEKLSQPSLLSPPALFYPEVQHSVDEPDPRPPSGIASYSNVGLKKKVFELVKEASKGHGFIKTAKPRLAYSDIRPYAQICADLFGDTSQYWFDNAVLKRAKREIEREGKRKGYPKENLKGTVTEETNTQTGNVVGKKKRCCCDTISTWSHRSRLRLITKLVTPSNTDGDFYSKCCIVYGTVVSLLESADIERRPPFLDLMKHAVDESDKVKLLLLSLPYATYSRSVTKSTSSTSHVKPISSQAVIATWLVIVEDEIALEAYHLKLKQRGDGVVQPYVIAVGKDSLSLERVQLSNVRSFTTHVHKYHKGAVPPSPSSPACRHTPDRTPVLRSLEDERTPVKANAPPPPPLPPSAVPSVKTMSDEAACAYMCTIGSTFIADFHRNTAATNKSIQQAVVFTRKTMEEMAGVLDHLHDDYVTRKCGGENCDHMKEFVALAQQVMTNWMKPLSTVHKRWNYFVESGALIPPEIVTLNTRKVVCGDEVPELIKDMSGQYVSITKTLKNVLELPGLLDEINDYKAYCEDQTGIFNICQGSAWLKRCFQRTRLLDIAC</sequence>
<dbReference type="AlphaFoldDB" id="A0A8S9XWT7"/>
<dbReference type="EMBL" id="WIXP02000003">
    <property type="protein sequence ID" value="KAF6213393.1"/>
    <property type="molecule type" value="Genomic_DNA"/>
</dbReference>